<feature type="compositionally biased region" description="Low complexity" evidence="1">
    <location>
        <begin position="66"/>
        <end position="75"/>
    </location>
</feature>
<dbReference type="EMBL" id="JACCFM010000001">
    <property type="protein sequence ID" value="NYJ20091.1"/>
    <property type="molecule type" value="Genomic_DNA"/>
</dbReference>
<accession>A0A7Z0J6C8</accession>
<dbReference type="RefSeq" id="WP_179578752.1">
    <property type="nucleotide sequence ID" value="NZ_JACCFM010000001.1"/>
</dbReference>
<keyword evidence="3" id="KW-1185">Reference proteome</keyword>
<feature type="region of interest" description="Disordered" evidence="1">
    <location>
        <begin position="45"/>
        <end position="75"/>
    </location>
</feature>
<dbReference type="Proteomes" id="UP000537260">
    <property type="component" value="Unassembled WGS sequence"/>
</dbReference>
<dbReference type="AlphaFoldDB" id="A0A7Z0J6C8"/>
<gene>
    <name evidence="2" type="ORF">HNR05_001882</name>
</gene>
<evidence type="ECO:0000313" key="3">
    <source>
        <dbReference type="Proteomes" id="UP000537260"/>
    </source>
</evidence>
<reference evidence="2 3" key="1">
    <citation type="submission" date="2020-07" db="EMBL/GenBank/DDBJ databases">
        <title>Sequencing the genomes of 1000 actinobacteria strains.</title>
        <authorList>
            <person name="Klenk H.-P."/>
        </authorList>
    </citation>
    <scope>NUCLEOTIDE SEQUENCE [LARGE SCALE GENOMIC DNA]</scope>
    <source>
        <strain evidence="2 3">LI1</strain>
    </source>
</reference>
<protein>
    <submittedName>
        <fullName evidence="2">Uncharacterized protein</fullName>
    </submittedName>
</protein>
<evidence type="ECO:0000313" key="2">
    <source>
        <dbReference type="EMBL" id="NYJ20091.1"/>
    </source>
</evidence>
<sequence length="270" mass="27927">MAADDDVLGEHDLDTLRRVAFGRTSNAAEEHAALQALERLNEVETQSVAKGAGAEGPADSTAEGPADSTADATADGAAAAVDVASVHADEALPTRSRPRWIMPVVALALGAVGIAGGLAARASGVDIGIGSSAAPPSSTPTTHEYNRDIADPDLPELLYPVLTPGDLAAAELWFSEPQELTDIVTESFGAIDPATTRLAQVNHGADVWKIWVAKNFDGELCLLAGNEEPKSAACTGPSGFARDGLYAGFDGDDVVVRWNGSEITTTILKR</sequence>
<proteinExistence type="predicted"/>
<name>A0A7Z0J6C8_9MICO</name>
<organism evidence="2 3">
    <name type="scientific">Glaciibacter psychrotolerans</name>
    <dbReference type="NCBI Taxonomy" id="670054"/>
    <lineage>
        <taxon>Bacteria</taxon>
        <taxon>Bacillati</taxon>
        <taxon>Actinomycetota</taxon>
        <taxon>Actinomycetes</taxon>
        <taxon>Micrococcales</taxon>
        <taxon>Microbacteriaceae</taxon>
        <taxon>Glaciibacter</taxon>
    </lineage>
</organism>
<evidence type="ECO:0000256" key="1">
    <source>
        <dbReference type="SAM" id="MobiDB-lite"/>
    </source>
</evidence>
<comment type="caution">
    <text evidence="2">The sequence shown here is derived from an EMBL/GenBank/DDBJ whole genome shotgun (WGS) entry which is preliminary data.</text>
</comment>